<evidence type="ECO:0000313" key="3">
    <source>
        <dbReference type="EMBL" id="MBD2293555.1"/>
    </source>
</evidence>
<dbReference type="PROSITE" id="PS00409">
    <property type="entry name" value="PROKAR_NTER_METHYL"/>
    <property type="match status" value="1"/>
</dbReference>
<protein>
    <submittedName>
        <fullName evidence="3">Prepilin-type N-terminal cleavage/methylation domain-containing protein</fullName>
    </submittedName>
</protein>
<keyword evidence="2" id="KW-0812">Transmembrane</keyword>
<reference evidence="4" key="1">
    <citation type="journal article" date="2020" name="ISME J.">
        <title>Comparative genomics reveals insights into cyanobacterial evolution and habitat adaptation.</title>
        <authorList>
            <person name="Chen M.Y."/>
            <person name="Teng W.K."/>
            <person name="Zhao L."/>
            <person name="Hu C.X."/>
            <person name="Zhou Y.K."/>
            <person name="Han B.P."/>
            <person name="Song L.R."/>
            <person name="Shu W.S."/>
        </authorList>
    </citation>
    <scope>NUCLEOTIDE SEQUENCE [LARGE SCALE GENOMIC DNA]</scope>
    <source>
        <strain evidence="4">FACHB-251</strain>
    </source>
</reference>
<comment type="caution">
    <text evidence="3">The sequence shown here is derived from an EMBL/GenBank/DDBJ whole genome shotgun (WGS) entry which is preliminary data.</text>
</comment>
<dbReference type="Pfam" id="PF07963">
    <property type="entry name" value="N_methyl"/>
    <property type="match status" value="1"/>
</dbReference>
<dbReference type="NCBIfam" id="TIGR02532">
    <property type="entry name" value="IV_pilin_GFxxxE"/>
    <property type="match status" value="1"/>
</dbReference>
<gene>
    <name evidence="3" type="ORF">H6G06_08650</name>
</gene>
<dbReference type="RefSeq" id="WP_190559062.1">
    <property type="nucleotide sequence ID" value="NZ_JACJQU010000003.1"/>
</dbReference>
<dbReference type="AlphaFoldDB" id="A0A927A1L3"/>
<evidence type="ECO:0000256" key="2">
    <source>
        <dbReference type="SAM" id="Phobius"/>
    </source>
</evidence>
<name>A0A927A1L3_9NOST</name>
<keyword evidence="4" id="KW-1185">Reference proteome</keyword>
<sequence length="255" mass="27346">MNFYIKNIKFNDDVNKGFTLIEVLVATIIMAIVVALAGTAFVGILKQNRKAELESERRSNLNRALNYVANEIRMAKTVVAADSTASPPTTTTITSGTGVMRLIIPVPNPASGVDASGTKFYNNRSYTVVYYTSGSWTGWDSPNSIWRYSNARNPLPDATGTNNPNPSSSSAALTVPSPSPTSGTDVDHNFLVDGIQDPSSGAPTCPSGSTLRGGSGFYACIYTNTKQVDLYLYGNLSNTTNETIEVKTTVFTRSN</sequence>
<dbReference type="EMBL" id="JACJQU010000003">
    <property type="protein sequence ID" value="MBD2293555.1"/>
    <property type="molecule type" value="Genomic_DNA"/>
</dbReference>
<dbReference type="Gene3D" id="3.30.700.10">
    <property type="entry name" value="Glycoprotein, Type 4 Pilin"/>
    <property type="match status" value="1"/>
</dbReference>
<feature type="transmembrane region" description="Helical" evidence="2">
    <location>
        <begin position="20"/>
        <end position="45"/>
    </location>
</feature>
<dbReference type="InterPro" id="IPR045584">
    <property type="entry name" value="Pilin-like"/>
</dbReference>
<accession>A0A927A1L3</accession>
<evidence type="ECO:0000256" key="1">
    <source>
        <dbReference type="SAM" id="MobiDB-lite"/>
    </source>
</evidence>
<dbReference type="Proteomes" id="UP000662185">
    <property type="component" value="Unassembled WGS sequence"/>
</dbReference>
<proteinExistence type="predicted"/>
<keyword evidence="2" id="KW-1133">Transmembrane helix</keyword>
<dbReference type="SUPFAM" id="SSF54523">
    <property type="entry name" value="Pili subunits"/>
    <property type="match status" value="1"/>
</dbReference>
<feature type="region of interest" description="Disordered" evidence="1">
    <location>
        <begin position="156"/>
        <end position="184"/>
    </location>
</feature>
<evidence type="ECO:0000313" key="4">
    <source>
        <dbReference type="Proteomes" id="UP000662185"/>
    </source>
</evidence>
<organism evidence="3 4">
    <name type="scientific">Anabaena sphaerica FACHB-251</name>
    <dbReference type="NCBI Taxonomy" id="2692883"/>
    <lineage>
        <taxon>Bacteria</taxon>
        <taxon>Bacillati</taxon>
        <taxon>Cyanobacteriota</taxon>
        <taxon>Cyanophyceae</taxon>
        <taxon>Nostocales</taxon>
        <taxon>Nostocaceae</taxon>
        <taxon>Anabaena</taxon>
    </lineage>
</organism>
<dbReference type="InterPro" id="IPR012902">
    <property type="entry name" value="N_methyl_site"/>
</dbReference>
<keyword evidence="2" id="KW-0472">Membrane</keyword>